<keyword evidence="1" id="KW-0472">Membrane</keyword>
<comment type="caution">
    <text evidence="2">The sequence shown here is derived from an EMBL/GenBank/DDBJ whole genome shotgun (WGS) entry which is preliminary data.</text>
</comment>
<evidence type="ECO:0008006" key="4">
    <source>
        <dbReference type="Google" id="ProtNLM"/>
    </source>
</evidence>
<evidence type="ECO:0000256" key="1">
    <source>
        <dbReference type="SAM" id="Phobius"/>
    </source>
</evidence>
<keyword evidence="1" id="KW-0812">Transmembrane</keyword>
<dbReference type="EMBL" id="BAABJP010000007">
    <property type="protein sequence ID" value="GAA5152028.1"/>
    <property type="molecule type" value="Genomic_DNA"/>
</dbReference>
<keyword evidence="1" id="KW-1133">Transmembrane helix</keyword>
<sequence length="106" mass="10625">MAAAFAVVASLIALLGVLLTLANAGYLALLSSAAGKRGLPGAPTLDYVRGERKLAAGLVVLAVLGLLCTVGSALFTDLLGLVLAGAAGVAGYRALSATRARFRRRS</sequence>
<gene>
    <name evidence="2" type="ORF">GCM10023321_20070</name>
</gene>
<feature type="transmembrane region" description="Helical" evidence="1">
    <location>
        <begin position="78"/>
        <end position="95"/>
    </location>
</feature>
<proteinExistence type="predicted"/>
<evidence type="ECO:0000313" key="2">
    <source>
        <dbReference type="EMBL" id="GAA5152028.1"/>
    </source>
</evidence>
<evidence type="ECO:0000313" key="3">
    <source>
        <dbReference type="Proteomes" id="UP001428817"/>
    </source>
</evidence>
<feature type="transmembrane region" description="Helical" evidence="1">
    <location>
        <begin position="6"/>
        <end position="33"/>
    </location>
</feature>
<protein>
    <recommendedName>
        <fullName evidence="4">DUF3784 domain-containing protein</fullName>
    </recommendedName>
</protein>
<feature type="transmembrane region" description="Helical" evidence="1">
    <location>
        <begin position="54"/>
        <end position="72"/>
    </location>
</feature>
<accession>A0ABP9PTP0</accession>
<keyword evidence="3" id="KW-1185">Reference proteome</keyword>
<organism evidence="2 3">
    <name type="scientific">Pseudonocardia eucalypti</name>
    <dbReference type="NCBI Taxonomy" id="648755"/>
    <lineage>
        <taxon>Bacteria</taxon>
        <taxon>Bacillati</taxon>
        <taxon>Actinomycetota</taxon>
        <taxon>Actinomycetes</taxon>
        <taxon>Pseudonocardiales</taxon>
        <taxon>Pseudonocardiaceae</taxon>
        <taxon>Pseudonocardia</taxon>
    </lineage>
</organism>
<name>A0ABP9PTP0_9PSEU</name>
<dbReference type="Proteomes" id="UP001428817">
    <property type="component" value="Unassembled WGS sequence"/>
</dbReference>
<dbReference type="RefSeq" id="WP_185066550.1">
    <property type="nucleotide sequence ID" value="NZ_BAABJP010000007.1"/>
</dbReference>
<reference evidence="3" key="1">
    <citation type="journal article" date="2019" name="Int. J. Syst. Evol. Microbiol.">
        <title>The Global Catalogue of Microorganisms (GCM) 10K type strain sequencing project: providing services to taxonomists for standard genome sequencing and annotation.</title>
        <authorList>
            <consortium name="The Broad Institute Genomics Platform"/>
            <consortium name="The Broad Institute Genome Sequencing Center for Infectious Disease"/>
            <person name="Wu L."/>
            <person name="Ma J."/>
        </authorList>
    </citation>
    <scope>NUCLEOTIDE SEQUENCE [LARGE SCALE GENOMIC DNA]</scope>
    <source>
        <strain evidence="3">JCM 18303</strain>
    </source>
</reference>